<dbReference type="KEGG" id="bhc:JFL75_16725"/>
<dbReference type="NCBIfam" id="NF037995">
    <property type="entry name" value="TRAP_S1"/>
    <property type="match status" value="1"/>
</dbReference>
<reference evidence="2" key="1">
    <citation type="submission" date="2021-01" db="EMBL/GenBank/DDBJ databases">
        <title>Description of Breznakiella homolactica.</title>
        <authorList>
            <person name="Song Y."/>
            <person name="Brune A."/>
        </authorList>
    </citation>
    <scope>NUCLEOTIDE SEQUENCE</scope>
    <source>
        <strain evidence="2">RmG30</strain>
    </source>
</reference>
<organism evidence="2 3">
    <name type="scientific">Breznakiella homolactica</name>
    <dbReference type="NCBI Taxonomy" id="2798577"/>
    <lineage>
        <taxon>Bacteria</taxon>
        <taxon>Pseudomonadati</taxon>
        <taxon>Spirochaetota</taxon>
        <taxon>Spirochaetia</taxon>
        <taxon>Spirochaetales</taxon>
        <taxon>Breznakiellaceae</taxon>
        <taxon>Breznakiella</taxon>
    </lineage>
</organism>
<dbReference type="CDD" id="cd13670">
    <property type="entry name" value="PBP2_TRAP_Tp0957_like"/>
    <property type="match status" value="1"/>
</dbReference>
<protein>
    <submittedName>
        <fullName evidence="2">TRAP transporter substrate-binding protein DctP</fullName>
    </submittedName>
</protein>
<dbReference type="Proteomes" id="UP000595917">
    <property type="component" value="Chromosome"/>
</dbReference>
<dbReference type="AlphaFoldDB" id="A0A7T7XLL2"/>
<proteinExistence type="predicted"/>
<evidence type="ECO:0000313" key="2">
    <source>
        <dbReference type="EMBL" id="QQO08560.1"/>
    </source>
</evidence>
<sequence length="336" mass="37458">MKPGKKILMILLLAVLLTPMAAFSQRRQVLKIASIAPENTPYGEFLNRMAREWRDATNGEVEVRIYHNGVAGNEDDVLRKLKLNQLQGGVFTSLGLNAITPEVMALSCPFFIRDNDEMNLVMSNLRGDFEEKIGDKGFVPVAWTNAGWVKLFSKTPVFVPSDLKSQKLGTSASEPELTQAFKTLGYNMIPINMNELLMALNSGMVDAIYQSPMMVAGLQIFTIAKNMASINIAPVVGSVVLNRNAWRSIPDKYKPRLMEINRQLERDFGSSIAKLEDDAVATMKSYGLVVNTINPDQLKLWYDDIDRTLPSLVGTTFDRETFGKVDAILKAYRAGR</sequence>
<dbReference type="EMBL" id="CP067089">
    <property type="protein sequence ID" value="QQO08560.1"/>
    <property type="molecule type" value="Genomic_DNA"/>
</dbReference>
<keyword evidence="3" id="KW-1185">Reference proteome</keyword>
<name>A0A7T7XLL2_9SPIR</name>
<dbReference type="PANTHER" id="PTHR33376:SF5">
    <property type="entry name" value="EXTRACYTOPLASMIC SOLUTE RECEPTOR PROTEIN"/>
    <property type="match status" value="1"/>
</dbReference>
<dbReference type="GO" id="GO:0055085">
    <property type="term" value="P:transmembrane transport"/>
    <property type="evidence" value="ECO:0007669"/>
    <property type="project" value="InterPro"/>
</dbReference>
<dbReference type="InterPro" id="IPR018389">
    <property type="entry name" value="DctP_fam"/>
</dbReference>
<dbReference type="Pfam" id="PF03480">
    <property type="entry name" value="DctP"/>
    <property type="match status" value="1"/>
</dbReference>
<dbReference type="Gene3D" id="3.40.190.170">
    <property type="entry name" value="Bacterial extracellular solute-binding protein, family 7"/>
    <property type="match status" value="1"/>
</dbReference>
<dbReference type="RefSeq" id="WP_215625866.1">
    <property type="nucleotide sequence ID" value="NZ_CP067089.2"/>
</dbReference>
<accession>A0A7T7XLL2</accession>
<keyword evidence="1" id="KW-0732">Signal</keyword>
<evidence type="ECO:0000313" key="3">
    <source>
        <dbReference type="Proteomes" id="UP000595917"/>
    </source>
</evidence>
<gene>
    <name evidence="2" type="primary">dctP</name>
    <name evidence="2" type="ORF">JFL75_16725</name>
</gene>
<dbReference type="PANTHER" id="PTHR33376">
    <property type="match status" value="1"/>
</dbReference>
<dbReference type="InterPro" id="IPR038404">
    <property type="entry name" value="TRAP_DctP_sf"/>
</dbReference>
<evidence type="ECO:0000256" key="1">
    <source>
        <dbReference type="ARBA" id="ARBA00022729"/>
    </source>
</evidence>